<organism evidence="2 3">
    <name type="scientific">Alcaligenes endophyticus</name>
    <dbReference type="NCBI Taxonomy" id="1929088"/>
    <lineage>
        <taxon>Bacteria</taxon>
        <taxon>Pseudomonadati</taxon>
        <taxon>Pseudomonadota</taxon>
        <taxon>Betaproteobacteria</taxon>
        <taxon>Burkholderiales</taxon>
        <taxon>Alcaligenaceae</taxon>
        <taxon>Alcaligenes</taxon>
    </lineage>
</organism>
<gene>
    <name evidence="2" type="ORF">LMS43_16315</name>
</gene>
<feature type="region of interest" description="Disordered" evidence="1">
    <location>
        <begin position="109"/>
        <end position="138"/>
    </location>
</feature>
<feature type="compositionally biased region" description="Polar residues" evidence="1">
    <location>
        <begin position="120"/>
        <end position="135"/>
    </location>
</feature>
<reference evidence="2" key="1">
    <citation type="submission" date="2021-11" db="EMBL/GenBank/DDBJ databases">
        <title>Draft genome sequence of Alcaligenes endophyticus type strain CCUG 75668T.</title>
        <authorList>
            <person name="Salva-Serra F."/>
            <person name="Duran R.E."/>
            <person name="Seeger M."/>
            <person name="Moore E.R.B."/>
            <person name="Jaen-Luchoro D."/>
        </authorList>
    </citation>
    <scope>NUCLEOTIDE SEQUENCE</scope>
    <source>
        <strain evidence="2">CCUG 75668</strain>
    </source>
</reference>
<evidence type="ECO:0000256" key="1">
    <source>
        <dbReference type="SAM" id="MobiDB-lite"/>
    </source>
</evidence>
<dbReference type="Proteomes" id="UP001168613">
    <property type="component" value="Unassembled WGS sequence"/>
</dbReference>
<accession>A0ABT8EP37</accession>
<evidence type="ECO:0000313" key="2">
    <source>
        <dbReference type="EMBL" id="MDN4122855.1"/>
    </source>
</evidence>
<dbReference type="RefSeq" id="WP_266125170.1">
    <property type="nucleotide sequence ID" value="NZ_JAJHNU010000006.1"/>
</dbReference>
<sequence length="288" mass="32313">MSAIELLRTIGRPIAFHPALAKLVGGVNAALFLSQMIYWDERAEDTELGTHKTVEQWELETGLSRKEQATARKHLRDRGLLIETHRRLIHRVYYKLNREAFNALFDGDVSTPDSDDEPTDNGQFANAQTGTSRTPQRGFGEMPNQQPDIDPKGIPLIDTEITTETTKEKNTKKESSGFSFHEWPTTPTESVWADFEKHRKAKKAPLTQTAVDRMGRDACKAGKLGISVDQCLGECMARGWNSFKPEWLARDLPQGGVQQQGGKFNANEYLRQRQQQRGFGGGGDVIDV</sequence>
<proteinExistence type="predicted"/>
<dbReference type="EMBL" id="JAJHNU010000006">
    <property type="protein sequence ID" value="MDN4122855.1"/>
    <property type="molecule type" value="Genomic_DNA"/>
</dbReference>
<keyword evidence="3" id="KW-1185">Reference proteome</keyword>
<protein>
    <submittedName>
        <fullName evidence="2">Uncharacterized protein</fullName>
    </submittedName>
</protein>
<evidence type="ECO:0000313" key="3">
    <source>
        <dbReference type="Proteomes" id="UP001168613"/>
    </source>
</evidence>
<comment type="caution">
    <text evidence="2">The sequence shown here is derived from an EMBL/GenBank/DDBJ whole genome shotgun (WGS) entry which is preliminary data.</text>
</comment>
<name>A0ABT8EP37_9BURK</name>